<reference evidence="1 2" key="1">
    <citation type="journal article" date="2011" name="Science">
        <title>The Selaginella genome identifies genetic changes associated with the evolution of vascular plants.</title>
        <authorList>
            <person name="Banks J.A."/>
            <person name="Nishiyama T."/>
            <person name="Hasebe M."/>
            <person name="Bowman J.L."/>
            <person name="Gribskov M."/>
            <person name="dePamphilis C."/>
            <person name="Albert V.A."/>
            <person name="Aono N."/>
            <person name="Aoyama T."/>
            <person name="Ambrose B.A."/>
            <person name="Ashton N.W."/>
            <person name="Axtell M.J."/>
            <person name="Barker E."/>
            <person name="Barker M.S."/>
            <person name="Bennetzen J.L."/>
            <person name="Bonawitz N.D."/>
            <person name="Chapple C."/>
            <person name="Cheng C."/>
            <person name="Correa L.G."/>
            <person name="Dacre M."/>
            <person name="DeBarry J."/>
            <person name="Dreyer I."/>
            <person name="Elias M."/>
            <person name="Engstrom E.M."/>
            <person name="Estelle M."/>
            <person name="Feng L."/>
            <person name="Finet C."/>
            <person name="Floyd S.K."/>
            <person name="Frommer W.B."/>
            <person name="Fujita T."/>
            <person name="Gramzow L."/>
            <person name="Gutensohn M."/>
            <person name="Harholt J."/>
            <person name="Hattori M."/>
            <person name="Heyl A."/>
            <person name="Hirai T."/>
            <person name="Hiwatashi Y."/>
            <person name="Ishikawa M."/>
            <person name="Iwata M."/>
            <person name="Karol K.G."/>
            <person name="Koehler B."/>
            <person name="Kolukisaoglu U."/>
            <person name="Kubo M."/>
            <person name="Kurata T."/>
            <person name="Lalonde S."/>
            <person name="Li K."/>
            <person name="Li Y."/>
            <person name="Litt A."/>
            <person name="Lyons E."/>
            <person name="Manning G."/>
            <person name="Maruyama T."/>
            <person name="Michael T.P."/>
            <person name="Mikami K."/>
            <person name="Miyazaki S."/>
            <person name="Morinaga S."/>
            <person name="Murata T."/>
            <person name="Mueller-Roeber B."/>
            <person name="Nelson D.R."/>
            <person name="Obara M."/>
            <person name="Oguri Y."/>
            <person name="Olmstead R.G."/>
            <person name="Onodera N."/>
            <person name="Petersen B.L."/>
            <person name="Pils B."/>
            <person name="Prigge M."/>
            <person name="Rensing S.A."/>
            <person name="Riano-Pachon D.M."/>
            <person name="Roberts A.W."/>
            <person name="Sato Y."/>
            <person name="Scheller H.V."/>
            <person name="Schulz B."/>
            <person name="Schulz C."/>
            <person name="Shakirov E.V."/>
            <person name="Shibagaki N."/>
            <person name="Shinohara N."/>
            <person name="Shippen D.E."/>
            <person name="Soerensen I."/>
            <person name="Sotooka R."/>
            <person name="Sugimoto N."/>
            <person name="Sugita M."/>
            <person name="Sumikawa N."/>
            <person name="Tanurdzic M."/>
            <person name="Theissen G."/>
            <person name="Ulvskov P."/>
            <person name="Wakazuki S."/>
            <person name="Weng J.K."/>
            <person name="Willats W.W."/>
            <person name="Wipf D."/>
            <person name="Wolf P.G."/>
            <person name="Yang L."/>
            <person name="Zimmer A.D."/>
            <person name="Zhu Q."/>
            <person name="Mitros T."/>
            <person name="Hellsten U."/>
            <person name="Loque D."/>
            <person name="Otillar R."/>
            <person name="Salamov A."/>
            <person name="Schmutz J."/>
            <person name="Shapiro H."/>
            <person name="Lindquist E."/>
            <person name="Lucas S."/>
            <person name="Rokhsar D."/>
            <person name="Grigoriev I.V."/>
        </authorList>
    </citation>
    <scope>NUCLEOTIDE SEQUENCE [LARGE SCALE GENOMIC DNA]</scope>
</reference>
<dbReference type="InParanoid" id="D8RGK4"/>
<dbReference type="KEGG" id="smo:SELMODRAFT_411097"/>
<name>D8RGK4_SELML</name>
<dbReference type="HOGENOM" id="CLU_1345207_0_0_1"/>
<keyword evidence="2" id="KW-1185">Reference proteome</keyword>
<dbReference type="AlphaFoldDB" id="D8RGK4"/>
<organism evidence="2">
    <name type="scientific">Selaginella moellendorffii</name>
    <name type="common">Spikemoss</name>
    <dbReference type="NCBI Taxonomy" id="88036"/>
    <lineage>
        <taxon>Eukaryota</taxon>
        <taxon>Viridiplantae</taxon>
        <taxon>Streptophyta</taxon>
        <taxon>Embryophyta</taxon>
        <taxon>Tracheophyta</taxon>
        <taxon>Lycopodiopsida</taxon>
        <taxon>Selaginellales</taxon>
        <taxon>Selaginellaceae</taxon>
        <taxon>Selaginella</taxon>
    </lineage>
</organism>
<dbReference type="EMBL" id="GL377579">
    <property type="protein sequence ID" value="EFJ28613.1"/>
    <property type="molecule type" value="Genomic_DNA"/>
</dbReference>
<dbReference type="Proteomes" id="UP000001514">
    <property type="component" value="Unassembled WGS sequence"/>
</dbReference>
<dbReference type="Gramene" id="EFJ28613">
    <property type="protein sequence ID" value="EFJ28613"/>
    <property type="gene ID" value="SELMODRAFT_411097"/>
</dbReference>
<sequence>MANIEEKGVCGGFNRITEGELRALLGACTPSLVVAAWELMELTSSVIVVREQIRGANPICDTLFVDHKGGKIRSCRLGCLGNHQEENLLMKCPEEMWSGAQTLLQSSNHFADDDLAKRHRAKNHRNLPAWNAIIAAYAQFRNGVDSVALLHAMLLEGSSSGSFLLIARARRREPLDLPGDGWPRKLLTIFDRMPRWGSSIILRC</sequence>
<gene>
    <name evidence="1" type="ORF">SELMODRAFT_411097</name>
</gene>
<evidence type="ECO:0008006" key="3">
    <source>
        <dbReference type="Google" id="ProtNLM"/>
    </source>
</evidence>
<proteinExistence type="predicted"/>
<evidence type="ECO:0000313" key="2">
    <source>
        <dbReference type="Proteomes" id="UP000001514"/>
    </source>
</evidence>
<accession>D8RGK4</accession>
<evidence type="ECO:0000313" key="1">
    <source>
        <dbReference type="EMBL" id="EFJ28613.1"/>
    </source>
</evidence>
<protein>
    <recommendedName>
        <fullName evidence="3">Pentatricopeptide repeat-containing protein</fullName>
    </recommendedName>
</protein>